<dbReference type="NCBIfam" id="NF003454">
    <property type="entry name" value="PRK05035.1"/>
    <property type="match status" value="1"/>
</dbReference>
<dbReference type="Gene3D" id="3.40.50.11540">
    <property type="entry name" value="NADH-ubiquinone oxidoreductase 51kDa subunit"/>
    <property type="match status" value="1"/>
</dbReference>
<feature type="binding site" evidence="8">
    <location>
        <position position="428"/>
    </location>
    <ligand>
        <name>[4Fe-4S] cluster</name>
        <dbReference type="ChEBI" id="CHEBI:49883"/>
        <label>1</label>
    </ligand>
</feature>
<comment type="cofactor">
    <cofactor evidence="8">
        <name>[4Fe-4S] cluster</name>
        <dbReference type="ChEBI" id="CHEBI:49883"/>
    </cofactor>
    <text evidence="8">Binds 2 [4Fe-4S] clusters per subunit.</text>
</comment>
<dbReference type="Pfam" id="PF01512">
    <property type="entry name" value="Complex1_51K"/>
    <property type="match status" value="1"/>
</dbReference>
<dbReference type="GO" id="GO:0005886">
    <property type="term" value="C:plasma membrane"/>
    <property type="evidence" value="ECO:0007669"/>
    <property type="project" value="UniProtKB-SubCell"/>
</dbReference>
<dbReference type="Proteomes" id="UP000199208">
    <property type="component" value="Unassembled WGS sequence"/>
</dbReference>
<keyword evidence="8" id="KW-0472">Membrane</keyword>
<dbReference type="Pfam" id="PF13237">
    <property type="entry name" value="Fer4_10"/>
    <property type="match status" value="1"/>
</dbReference>
<evidence type="ECO:0000256" key="8">
    <source>
        <dbReference type="HAMAP-Rule" id="MF_00461"/>
    </source>
</evidence>
<dbReference type="PROSITE" id="PS00198">
    <property type="entry name" value="4FE4S_FER_1"/>
    <property type="match status" value="1"/>
</dbReference>
<comment type="subunit">
    <text evidence="8">The complex is composed of six subunits: RnfA, RnfB, RnfC, RnfD, RnfE and RnfG.</text>
</comment>
<evidence type="ECO:0000256" key="4">
    <source>
        <dbReference type="ARBA" id="ARBA00022737"/>
    </source>
</evidence>
<dbReference type="InterPro" id="IPR017900">
    <property type="entry name" value="4Fe4S_Fe_S_CS"/>
</dbReference>
<evidence type="ECO:0000256" key="3">
    <source>
        <dbReference type="ARBA" id="ARBA00022723"/>
    </source>
</evidence>
<feature type="binding site" evidence="8">
    <location>
        <position position="389"/>
    </location>
    <ligand>
        <name>[4Fe-4S] cluster</name>
        <dbReference type="ChEBI" id="CHEBI:49883"/>
        <label>2</label>
    </ligand>
</feature>
<feature type="binding site" evidence="8">
    <location>
        <position position="424"/>
    </location>
    <ligand>
        <name>[4Fe-4S] cluster</name>
        <dbReference type="ChEBI" id="CHEBI:49883"/>
        <label>2</label>
    </ligand>
</feature>
<comment type="subcellular location">
    <subcellularLocation>
        <location evidence="8">Cell membrane</location>
        <topology evidence="8">Peripheral membrane protein</topology>
    </subcellularLocation>
</comment>
<dbReference type="PROSITE" id="PS51379">
    <property type="entry name" value="4FE4S_FER_2"/>
    <property type="match status" value="2"/>
</dbReference>
<dbReference type="InterPro" id="IPR017896">
    <property type="entry name" value="4Fe4S_Fe-S-bd"/>
</dbReference>
<evidence type="ECO:0000256" key="2">
    <source>
        <dbReference type="ARBA" id="ARBA00022485"/>
    </source>
</evidence>
<feature type="binding site" evidence="8">
    <location>
        <position position="379"/>
    </location>
    <ligand>
        <name>[4Fe-4S] cluster</name>
        <dbReference type="ChEBI" id="CHEBI:49883"/>
        <label>1</label>
    </ligand>
</feature>
<keyword evidence="4 8" id="KW-0677">Repeat</keyword>
<protein>
    <recommendedName>
        <fullName evidence="8">Ion-translocating oxidoreductase complex subunit C</fullName>
        <ecNumber evidence="8">7.-.-.-</ecNumber>
    </recommendedName>
    <alternativeName>
        <fullName evidence="8">Rnf electron transport complex subunit C</fullName>
    </alternativeName>
</protein>
<evidence type="ECO:0000256" key="1">
    <source>
        <dbReference type="ARBA" id="ARBA00022448"/>
    </source>
</evidence>
<dbReference type="STRING" id="1120920.SAMN03080599_00668"/>
<feature type="binding site" evidence="8">
    <location>
        <position position="421"/>
    </location>
    <ligand>
        <name>[4Fe-4S] cluster</name>
        <dbReference type="ChEBI" id="CHEBI:49883"/>
        <label>2</label>
    </ligand>
</feature>
<dbReference type="InterPro" id="IPR011538">
    <property type="entry name" value="Nuo51_FMN-bd"/>
</dbReference>
<evidence type="ECO:0000256" key="5">
    <source>
        <dbReference type="ARBA" id="ARBA00022982"/>
    </source>
</evidence>
<feature type="binding site" evidence="8">
    <location>
        <position position="385"/>
    </location>
    <ligand>
        <name>[4Fe-4S] cluster</name>
        <dbReference type="ChEBI" id="CHEBI:49883"/>
        <label>1</label>
    </ligand>
</feature>
<dbReference type="GO" id="GO:0022900">
    <property type="term" value="P:electron transport chain"/>
    <property type="evidence" value="ECO:0007669"/>
    <property type="project" value="UniProtKB-UniRule"/>
</dbReference>
<dbReference type="InterPro" id="IPR010208">
    <property type="entry name" value="Ion_transpt_RnfC/RsxC"/>
</dbReference>
<gene>
    <name evidence="8" type="primary">rnfC</name>
    <name evidence="10" type="ORF">SAMN03080599_00668</name>
</gene>
<feature type="binding site" evidence="8">
    <location>
        <position position="418"/>
    </location>
    <ligand>
        <name>[4Fe-4S] cluster</name>
        <dbReference type="ChEBI" id="CHEBI:49883"/>
        <label>2</label>
    </ligand>
</feature>
<feature type="domain" description="4Fe-4S ferredoxin-type" evidence="9">
    <location>
        <begin position="409"/>
        <end position="438"/>
    </location>
</feature>
<dbReference type="SUPFAM" id="SSF46548">
    <property type="entry name" value="alpha-helical ferredoxin"/>
    <property type="match status" value="1"/>
</dbReference>
<keyword evidence="8" id="KW-1278">Translocase</keyword>
<dbReference type="EMBL" id="FMWL01000002">
    <property type="protein sequence ID" value="SCZ77221.1"/>
    <property type="molecule type" value="Genomic_DNA"/>
</dbReference>
<keyword evidence="3 8" id="KW-0479">Metal-binding</keyword>
<keyword evidence="7 8" id="KW-0411">Iron-sulfur</keyword>
<name>A0A1G5RUU2_9FIRM</name>
<dbReference type="InterPro" id="IPR019554">
    <property type="entry name" value="Soluble_ligand-bd"/>
</dbReference>
<dbReference type="NCBIfam" id="TIGR01945">
    <property type="entry name" value="rnfC"/>
    <property type="match status" value="1"/>
</dbReference>
<comment type="function">
    <text evidence="8">Part of a membrane-bound complex that couples electron transfer with translocation of ions across the membrane.</text>
</comment>
<dbReference type="InterPro" id="IPR026902">
    <property type="entry name" value="RnfC_N"/>
</dbReference>
<keyword evidence="5 8" id="KW-0249">Electron transport</keyword>
<evidence type="ECO:0000256" key="7">
    <source>
        <dbReference type="ARBA" id="ARBA00023014"/>
    </source>
</evidence>
<dbReference type="PANTHER" id="PTHR43034:SF2">
    <property type="entry name" value="ION-TRANSLOCATING OXIDOREDUCTASE COMPLEX SUBUNIT C"/>
    <property type="match status" value="1"/>
</dbReference>
<dbReference type="GO" id="GO:0046872">
    <property type="term" value="F:metal ion binding"/>
    <property type="evidence" value="ECO:0007669"/>
    <property type="project" value="UniProtKB-KW"/>
</dbReference>
<sequence length="452" mass="48044">MIVYCIIYSRGETMGIFSFKGGIHPPHAKKFTEHKAVELAVEPSTVAIPLRQHIGAPCDALVQKGDYVKVGQKIGEPASFVSAAVHSSVSGTVKELKVMDTLGGKDLCVVIESDGQNVVDESIKPHPPLETLEPKQILDIIKSAGIVGMGGAGFPTHVKLSPPKEKTIDFVILNGAECEPFLTADHRLMLEAPEKVVLGLKALMKVLGVPKGYIGIEDNKPDAIESVKKAASASPEIEIASLKTKYPQGAEKQLILAVTGREVPSGGLPMDAGAVVNNVATAAAIAEVLTTGMPLIDRICTVTGSCIKEPKNLRIKVGTMLTEIVEQCGGFNETPGKIVLGGPMMGIATSTLSIPSTKTTSGILTFNEADSKTPEALACMKCGKCVTTCPAYLEPVYISAYALIDQFDMAEKYSALDCIECGSCSFICPSKRPLLQSIRLAKREILARRRKA</sequence>
<dbReference type="AlphaFoldDB" id="A0A1G5RUU2"/>
<dbReference type="SUPFAM" id="SSF142019">
    <property type="entry name" value="Nqo1 FMN-binding domain-like"/>
    <property type="match status" value="1"/>
</dbReference>
<keyword evidence="6 8" id="KW-0408">Iron</keyword>
<dbReference type="GO" id="GO:0051539">
    <property type="term" value="F:4 iron, 4 sulfur cluster binding"/>
    <property type="evidence" value="ECO:0007669"/>
    <property type="project" value="UniProtKB-KW"/>
</dbReference>
<keyword evidence="2 8" id="KW-0004">4Fe-4S</keyword>
<feature type="domain" description="4Fe-4S ferredoxin-type" evidence="9">
    <location>
        <begin position="370"/>
        <end position="401"/>
    </location>
</feature>
<comment type="similarity">
    <text evidence="8">Belongs to the 4Fe4S bacterial-type ferredoxin family. RnfC subfamily.</text>
</comment>
<feature type="binding site" evidence="8">
    <location>
        <position position="382"/>
    </location>
    <ligand>
        <name>[4Fe-4S] cluster</name>
        <dbReference type="ChEBI" id="CHEBI:49883"/>
        <label>1</label>
    </ligand>
</feature>
<dbReference type="Pfam" id="PF13375">
    <property type="entry name" value="RnfC_N"/>
    <property type="match status" value="1"/>
</dbReference>
<reference evidence="10 11" key="1">
    <citation type="submission" date="2016-10" db="EMBL/GenBank/DDBJ databases">
        <authorList>
            <person name="de Groot N.N."/>
        </authorList>
    </citation>
    <scope>NUCLEOTIDE SEQUENCE [LARGE SCALE GENOMIC DNA]</scope>
    <source>
        <strain evidence="10 11">DSM 2784</strain>
    </source>
</reference>
<proteinExistence type="inferred from homology"/>
<accession>A0A1G5RUU2</accession>
<keyword evidence="1 8" id="KW-0813">Transport</keyword>
<keyword evidence="11" id="KW-1185">Reference proteome</keyword>
<evidence type="ECO:0000256" key="6">
    <source>
        <dbReference type="ARBA" id="ARBA00023004"/>
    </source>
</evidence>
<dbReference type="Pfam" id="PF10531">
    <property type="entry name" value="SLBB"/>
    <property type="match status" value="1"/>
</dbReference>
<keyword evidence="8" id="KW-1003">Cell membrane</keyword>
<evidence type="ECO:0000259" key="9">
    <source>
        <dbReference type="PROSITE" id="PS51379"/>
    </source>
</evidence>
<dbReference type="Gene3D" id="3.30.70.20">
    <property type="match status" value="1"/>
</dbReference>
<evidence type="ECO:0000313" key="10">
    <source>
        <dbReference type="EMBL" id="SCZ77221.1"/>
    </source>
</evidence>
<dbReference type="GO" id="GO:0009055">
    <property type="term" value="F:electron transfer activity"/>
    <property type="evidence" value="ECO:0007669"/>
    <property type="project" value="InterPro"/>
</dbReference>
<dbReference type="EC" id="7.-.-.-" evidence="8"/>
<evidence type="ECO:0000313" key="11">
    <source>
        <dbReference type="Proteomes" id="UP000199208"/>
    </source>
</evidence>
<dbReference type="PANTHER" id="PTHR43034">
    <property type="entry name" value="ION-TRANSLOCATING OXIDOREDUCTASE COMPLEX SUBUNIT C"/>
    <property type="match status" value="1"/>
</dbReference>
<dbReference type="HAMAP" id="MF_00461">
    <property type="entry name" value="RsxC_RnfC"/>
    <property type="match status" value="1"/>
</dbReference>
<dbReference type="InterPro" id="IPR037225">
    <property type="entry name" value="Nuo51_FMN-bd_sf"/>
</dbReference>
<organism evidence="10 11">
    <name type="scientific">Acidaminobacter hydrogenoformans DSM 2784</name>
    <dbReference type="NCBI Taxonomy" id="1120920"/>
    <lineage>
        <taxon>Bacteria</taxon>
        <taxon>Bacillati</taxon>
        <taxon>Bacillota</taxon>
        <taxon>Clostridia</taxon>
        <taxon>Peptostreptococcales</taxon>
        <taxon>Acidaminobacteraceae</taxon>
        <taxon>Acidaminobacter</taxon>
    </lineage>
</organism>